<feature type="domain" description="Phospholipase C/D" evidence="1">
    <location>
        <begin position="8"/>
        <end position="157"/>
    </location>
</feature>
<evidence type="ECO:0000259" key="1">
    <source>
        <dbReference type="Pfam" id="PF00882"/>
    </source>
</evidence>
<dbReference type="KEGG" id="cthd:CDO33_03585"/>
<comment type="caution">
    <text evidence="2">The sequence shown here is derived from an EMBL/GenBank/DDBJ whole genome shotgun (WGS) entry which is preliminary data.</text>
</comment>
<dbReference type="Proteomes" id="UP000236151">
    <property type="component" value="Unassembled WGS sequence"/>
</dbReference>
<dbReference type="AlphaFoldDB" id="A0A2K2FI26"/>
<gene>
    <name evidence="2" type="ORF">CDQ84_05940</name>
</gene>
<keyword evidence="3" id="KW-1185">Reference proteome</keyword>
<dbReference type="InterPro" id="IPR029002">
    <property type="entry name" value="PLPC/GPLD1"/>
</dbReference>
<dbReference type="Pfam" id="PF00882">
    <property type="entry name" value="Zn_dep_PLPC"/>
    <property type="match status" value="1"/>
</dbReference>
<protein>
    <recommendedName>
        <fullName evidence="1">Phospholipase C/D domain-containing protein</fullName>
    </recommendedName>
</protein>
<name>A0A2K2FI26_9CLOT</name>
<evidence type="ECO:0000313" key="3">
    <source>
        <dbReference type="Proteomes" id="UP000236151"/>
    </source>
</evidence>
<sequence length="331" mass="37802">MNMPGFYTHYLCGREALEKINSQEIANIIVRHRQLYNLGLQGPDIFFFYFYLPSAETKKVKGTGSKMHAKKVASFFSCALKYISERETSEREALLSYLCGYACHYSLDCSTHPYIFYKTGFVRKGEKHTSKYVCYHRQFETTIDFLMVSEKLGCKPAEINGSSLIRLDSSEYYTVGCMYRSLLKDVMGIDISVEQVQRAAKEIGIAMSLFRDRTGLKRKLVYAVESVIGKYHPVSSMVHPLKLNDSRDYLNRQKAVWSLPWDIDAKSDSSFIEMFDSASSEAAHLCDAIYNCVIGNISPEKAVDIIGNRSFSTGLDCDKPLEFKYYDCIFE</sequence>
<dbReference type="EMBL" id="NIOJ01000010">
    <property type="protein sequence ID" value="PNU00488.1"/>
    <property type="molecule type" value="Genomic_DNA"/>
</dbReference>
<proteinExistence type="predicted"/>
<organism evidence="2 3">
    <name type="scientific">Clostridium thermosuccinogenes</name>
    <dbReference type="NCBI Taxonomy" id="84032"/>
    <lineage>
        <taxon>Bacteria</taxon>
        <taxon>Bacillati</taxon>
        <taxon>Bacillota</taxon>
        <taxon>Clostridia</taxon>
        <taxon>Eubacteriales</taxon>
        <taxon>Clostridiaceae</taxon>
        <taxon>Clostridium</taxon>
    </lineage>
</organism>
<accession>A0A2K2FI26</accession>
<reference evidence="2 3" key="1">
    <citation type="submission" date="2017-06" db="EMBL/GenBank/DDBJ databases">
        <title>Investigating the central metabolism of Clostridium thermosuccinogenes.</title>
        <authorList>
            <person name="Koendjbiharie J.G."/>
            <person name="van Kranenburg R."/>
        </authorList>
    </citation>
    <scope>NUCLEOTIDE SEQUENCE [LARGE SCALE GENOMIC DNA]</scope>
    <source>
        <strain evidence="2 3">DSM 5806</strain>
    </source>
</reference>
<evidence type="ECO:0000313" key="2">
    <source>
        <dbReference type="EMBL" id="PNU00488.1"/>
    </source>
</evidence>